<reference evidence="1" key="1">
    <citation type="submission" date="2020-06" db="EMBL/GenBank/DDBJ databases">
        <title>Whole Genome Sequence of Bradyrhizobium sp. Strain 1S1.</title>
        <authorList>
            <person name="Bromfield E.S.P."/>
            <person name="Cloutier S."/>
        </authorList>
    </citation>
    <scope>NUCLEOTIDE SEQUENCE [LARGE SCALE GENOMIC DNA]</scope>
    <source>
        <strain evidence="1">1S1</strain>
    </source>
</reference>
<dbReference type="EMBL" id="JAAOLE020000001">
    <property type="protein sequence ID" value="NVI44979.1"/>
    <property type="molecule type" value="Genomic_DNA"/>
</dbReference>
<name>A0A973W0H3_9BRAD</name>
<protein>
    <submittedName>
        <fullName evidence="1">Uncharacterized protein</fullName>
    </submittedName>
</protein>
<proteinExistence type="predicted"/>
<accession>A0A973W0H3</accession>
<dbReference type="RefSeq" id="WP_166204400.1">
    <property type="nucleotide sequence ID" value="NZ_CP088285.1"/>
</dbReference>
<gene>
    <name evidence="1" type="ORF">HAP48_018880</name>
</gene>
<organism evidence="1">
    <name type="scientific">Bradyrhizobium septentrionale</name>
    <dbReference type="NCBI Taxonomy" id="1404411"/>
    <lineage>
        <taxon>Bacteria</taxon>
        <taxon>Pseudomonadati</taxon>
        <taxon>Pseudomonadota</taxon>
        <taxon>Alphaproteobacteria</taxon>
        <taxon>Hyphomicrobiales</taxon>
        <taxon>Nitrobacteraceae</taxon>
        <taxon>Bradyrhizobium</taxon>
    </lineage>
</organism>
<comment type="caution">
    <text evidence="1">The sequence shown here is derived from an EMBL/GenBank/DDBJ whole genome shotgun (WGS) entry which is preliminary data.</text>
</comment>
<sequence>MRNSSVRPCPCGSGLESKWQYDARGIELCRTCRRCHRERMAGFRQDVLTDPDYWHDEPIEED</sequence>
<dbReference type="AlphaFoldDB" id="A0A973W0H3"/>
<evidence type="ECO:0000313" key="1">
    <source>
        <dbReference type="EMBL" id="NVI44979.1"/>
    </source>
</evidence>